<dbReference type="RefSeq" id="WP_074985893.1">
    <property type="nucleotide sequence ID" value="NZ_CADFGN010000013.1"/>
</dbReference>
<feature type="transmembrane region" description="Helical" evidence="7">
    <location>
        <begin position="450"/>
        <end position="467"/>
    </location>
</feature>
<dbReference type="InterPro" id="IPR003918">
    <property type="entry name" value="NADH_UbQ_OxRdtase"/>
</dbReference>
<dbReference type="NCBIfam" id="NF004499">
    <property type="entry name" value="PRK05846.1-3"/>
    <property type="match status" value="1"/>
</dbReference>
<comment type="subcellular location">
    <subcellularLocation>
        <location evidence="1">Endomembrane system</location>
        <topology evidence="1">Multi-pass membrane protein</topology>
    </subcellularLocation>
    <subcellularLocation>
        <location evidence="6">Membrane</location>
        <topology evidence="6">Multi-pass membrane protein</topology>
    </subcellularLocation>
</comment>
<feature type="transmembrane region" description="Helical" evidence="7">
    <location>
        <begin position="36"/>
        <end position="55"/>
    </location>
</feature>
<dbReference type="GeneID" id="61304394"/>
<keyword evidence="4 7" id="KW-1133">Transmembrane helix</keyword>
<evidence type="ECO:0000256" key="5">
    <source>
        <dbReference type="ARBA" id="ARBA00023136"/>
    </source>
</evidence>
<feature type="transmembrane region" description="Helical" evidence="7">
    <location>
        <begin position="268"/>
        <end position="293"/>
    </location>
</feature>
<dbReference type="GO" id="GO:0008137">
    <property type="term" value="F:NADH dehydrogenase (ubiquinone) activity"/>
    <property type="evidence" value="ECO:0007669"/>
    <property type="project" value="InterPro"/>
</dbReference>
<evidence type="ECO:0000256" key="4">
    <source>
        <dbReference type="ARBA" id="ARBA00022989"/>
    </source>
</evidence>
<feature type="domain" description="NADH:quinone oxidoreductase/Mrp antiporter transmembrane" evidence="8">
    <location>
        <begin position="132"/>
        <end position="417"/>
    </location>
</feature>
<dbReference type="GO" id="GO:0015990">
    <property type="term" value="P:electron transport coupled proton transport"/>
    <property type="evidence" value="ECO:0007669"/>
    <property type="project" value="TreeGrafter"/>
</dbReference>
<feature type="transmembrane region" description="Helical" evidence="7">
    <location>
        <begin position="370"/>
        <end position="391"/>
    </location>
</feature>
<evidence type="ECO:0000256" key="6">
    <source>
        <dbReference type="RuleBase" id="RU000320"/>
    </source>
</evidence>
<dbReference type="GO" id="GO:0016020">
    <property type="term" value="C:membrane"/>
    <property type="evidence" value="ECO:0007669"/>
    <property type="project" value="UniProtKB-SubCell"/>
</dbReference>
<keyword evidence="5 7" id="KW-0472">Membrane</keyword>
<name>A0AAQ1JWE1_9BURK</name>
<feature type="transmembrane region" description="Helical" evidence="7">
    <location>
        <begin position="137"/>
        <end position="156"/>
    </location>
</feature>
<proteinExistence type="inferred from homology"/>
<organism evidence="9 10">
    <name type="scientific">Paraburkholderia tropica</name>
    <dbReference type="NCBI Taxonomy" id="92647"/>
    <lineage>
        <taxon>Bacteria</taxon>
        <taxon>Pseudomonadati</taxon>
        <taxon>Pseudomonadota</taxon>
        <taxon>Betaproteobacteria</taxon>
        <taxon>Burkholderiales</taxon>
        <taxon>Burkholderiaceae</taxon>
        <taxon>Paraburkholderia</taxon>
    </lineage>
</organism>
<protein>
    <submittedName>
        <fullName evidence="9">NADH dehydrogenase subunit M</fullName>
    </submittedName>
</protein>
<dbReference type="InterPro" id="IPR001750">
    <property type="entry name" value="ND/Mrp_TM"/>
</dbReference>
<dbReference type="GO" id="GO:0048039">
    <property type="term" value="F:ubiquinone binding"/>
    <property type="evidence" value="ECO:0007669"/>
    <property type="project" value="TreeGrafter"/>
</dbReference>
<dbReference type="EMBL" id="FNZM01000015">
    <property type="protein sequence ID" value="SEK06386.1"/>
    <property type="molecule type" value="Genomic_DNA"/>
</dbReference>
<feature type="transmembrane region" description="Helical" evidence="7">
    <location>
        <begin position="331"/>
        <end position="349"/>
    </location>
</feature>
<evidence type="ECO:0000313" key="9">
    <source>
        <dbReference type="EMBL" id="SEK06386.1"/>
    </source>
</evidence>
<keyword evidence="3 6" id="KW-0812">Transmembrane</keyword>
<feature type="transmembrane region" description="Helical" evidence="7">
    <location>
        <begin position="403"/>
        <end position="424"/>
    </location>
</feature>
<dbReference type="AlphaFoldDB" id="A0AAQ1JWE1"/>
<comment type="similarity">
    <text evidence="2">Belongs to the complex I subunit 4 family.</text>
</comment>
<dbReference type="Proteomes" id="UP000183529">
    <property type="component" value="Unassembled WGS sequence"/>
</dbReference>
<dbReference type="NCBIfam" id="TIGR01972">
    <property type="entry name" value="NDH_I_M"/>
    <property type="match status" value="1"/>
</dbReference>
<dbReference type="PANTHER" id="PTHR43507">
    <property type="entry name" value="NADH-UBIQUINONE OXIDOREDUCTASE CHAIN 4"/>
    <property type="match status" value="1"/>
</dbReference>
<dbReference type="NCBIfam" id="NF004501">
    <property type="entry name" value="PRK05846.1-5"/>
    <property type="match status" value="1"/>
</dbReference>
<dbReference type="PANTHER" id="PTHR43507:SF1">
    <property type="entry name" value="NADH-UBIQUINONE OXIDOREDUCTASE CHAIN 4"/>
    <property type="match status" value="1"/>
</dbReference>
<evidence type="ECO:0000259" key="8">
    <source>
        <dbReference type="Pfam" id="PF00361"/>
    </source>
</evidence>
<dbReference type="PRINTS" id="PR01437">
    <property type="entry name" value="NUOXDRDTASE4"/>
</dbReference>
<reference evidence="9 10" key="1">
    <citation type="submission" date="2016-10" db="EMBL/GenBank/DDBJ databases">
        <authorList>
            <person name="Varghese N."/>
            <person name="Submissions S."/>
        </authorList>
    </citation>
    <scope>NUCLEOTIDE SEQUENCE [LARGE SCALE GENOMIC DNA]</scope>
    <source>
        <strain evidence="9 10">LMG 22274</strain>
    </source>
</reference>
<evidence type="ECO:0000256" key="2">
    <source>
        <dbReference type="ARBA" id="ARBA00009025"/>
    </source>
</evidence>
<comment type="caution">
    <text evidence="9">The sequence shown here is derived from an EMBL/GenBank/DDBJ whole genome shotgun (WGS) entry which is preliminary data.</text>
</comment>
<feature type="transmembrane region" description="Helical" evidence="7">
    <location>
        <begin position="168"/>
        <end position="188"/>
    </location>
</feature>
<feature type="transmembrane region" description="Helical" evidence="7">
    <location>
        <begin position="6"/>
        <end position="24"/>
    </location>
</feature>
<gene>
    <name evidence="9" type="ORF">SAMN05216550_11591</name>
</gene>
<feature type="transmembrane region" description="Helical" evidence="7">
    <location>
        <begin position="112"/>
        <end position="131"/>
    </location>
</feature>
<feature type="transmembrane region" description="Helical" evidence="7">
    <location>
        <begin position="300"/>
        <end position="319"/>
    </location>
</feature>
<feature type="transmembrane region" description="Helical" evidence="7">
    <location>
        <begin position="200"/>
        <end position="221"/>
    </location>
</feature>
<sequence length="523" mass="56843">MQSVPFLSLAIWIPILFGVAVLRLGSDRHPQRARWLSLIGSIVGLLLTLPLISGFDNHEAGMQFVEFRNWLPEFGVAWRLGIDGISMWLVVLTAFTTLVIVIASWESITVRVAQYFGAFLILSGLMVGTFAATDGMLFFVFFEATLIPLYLLIGTWGHARRTYAAVKFFFFSFGGSLLMLLSMLYLYSQSHTFDMSAWHNLTLGFVPQVLVFIGFFAAFAVKVPMWPFHTWLPDVHLEAPTGATVLMAMLKLGGYGFLRFTLPITPDAAHFFAPVIITLSLVAVVYSSLLALAQTDMTKLLAYSTVAHMGLVTLGLFLFNQIGTEGAIVQMISYGFVSGALLLSVGVLFDRTKTRTIAAYGGVVNVMPRYATFMMLFCMANVGLPGTSGFVGEFMVIMGAIRVNFWIGAIATTTVVLSAAYTLWMYKRVIFGAVANKSVAKLADIGRRETLIFASLAALVLAVGIYPKPMTDAIELSAANLVAQAGRTKQPTDEAANANTDAVRAGSAGADVRAVSLTERSPT</sequence>
<feature type="transmembrane region" description="Helical" evidence="7">
    <location>
        <begin position="85"/>
        <end position="105"/>
    </location>
</feature>
<dbReference type="InterPro" id="IPR010227">
    <property type="entry name" value="NADH_Q_OxRdtase_chainM/4"/>
</dbReference>
<feature type="transmembrane region" description="Helical" evidence="7">
    <location>
        <begin position="242"/>
        <end position="262"/>
    </location>
</feature>
<dbReference type="Pfam" id="PF00361">
    <property type="entry name" value="Proton_antipo_M"/>
    <property type="match status" value="1"/>
</dbReference>
<evidence type="ECO:0000256" key="7">
    <source>
        <dbReference type="SAM" id="Phobius"/>
    </source>
</evidence>
<evidence type="ECO:0000313" key="10">
    <source>
        <dbReference type="Proteomes" id="UP000183529"/>
    </source>
</evidence>
<dbReference type="GO" id="GO:0003954">
    <property type="term" value="F:NADH dehydrogenase activity"/>
    <property type="evidence" value="ECO:0007669"/>
    <property type="project" value="TreeGrafter"/>
</dbReference>
<accession>A0AAQ1JWE1</accession>
<evidence type="ECO:0000256" key="3">
    <source>
        <dbReference type="ARBA" id="ARBA00022692"/>
    </source>
</evidence>
<dbReference type="GO" id="GO:0042773">
    <property type="term" value="P:ATP synthesis coupled electron transport"/>
    <property type="evidence" value="ECO:0007669"/>
    <property type="project" value="InterPro"/>
</dbReference>
<dbReference type="GO" id="GO:0012505">
    <property type="term" value="C:endomembrane system"/>
    <property type="evidence" value="ECO:0007669"/>
    <property type="project" value="UniProtKB-SubCell"/>
</dbReference>
<evidence type="ECO:0000256" key="1">
    <source>
        <dbReference type="ARBA" id="ARBA00004127"/>
    </source>
</evidence>